<dbReference type="RefSeq" id="WP_087670188.1">
    <property type="nucleotide sequence ID" value="NZ_FCNW02000046.1"/>
</dbReference>
<keyword evidence="8" id="KW-1185">Reference proteome</keyword>
<name>A0A158IWR8_9BURK</name>
<dbReference type="InterPro" id="IPR011006">
    <property type="entry name" value="CheY-like_superfamily"/>
</dbReference>
<comment type="caution">
    <text evidence="7">The sequence shown here is derived from an EMBL/GenBank/DDBJ whole genome shotgun (WGS) entry which is preliminary data.</text>
</comment>
<evidence type="ECO:0000256" key="3">
    <source>
        <dbReference type="ARBA" id="ARBA00023163"/>
    </source>
</evidence>
<dbReference type="GO" id="GO:0043565">
    <property type="term" value="F:sequence-specific DNA binding"/>
    <property type="evidence" value="ECO:0007669"/>
    <property type="project" value="InterPro"/>
</dbReference>
<dbReference type="PRINTS" id="PR00032">
    <property type="entry name" value="HTHARAC"/>
</dbReference>
<evidence type="ECO:0000259" key="6">
    <source>
        <dbReference type="PROSITE" id="PS50110"/>
    </source>
</evidence>
<evidence type="ECO:0000256" key="2">
    <source>
        <dbReference type="ARBA" id="ARBA00023125"/>
    </source>
</evidence>
<evidence type="ECO:0000313" key="7">
    <source>
        <dbReference type="EMBL" id="SAL60915.1"/>
    </source>
</evidence>
<evidence type="ECO:0000259" key="5">
    <source>
        <dbReference type="PROSITE" id="PS01124"/>
    </source>
</evidence>
<dbReference type="InterPro" id="IPR050204">
    <property type="entry name" value="AraC_XylS_family_regulators"/>
</dbReference>
<evidence type="ECO:0000256" key="1">
    <source>
        <dbReference type="ARBA" id="ARBA00023015"/>
    </source>
</evidence>
<accession>A0A158IWR8</accession>
<dbReference type="AlphaFoldDB" id="A0A158IWR8"/>
<dbReference type="GO" id="GO:0003700">
    <property type="term" value="F:DNA-binding transcription factor activity"/>
    <property type="evidence" value="ECO:0007669"/>
    <property type="project" value="InterPro"/>
</dbReference>
<dbReference type="InterPro" id="IPR001789">
    <property type="entry name" value="Sig_transdc_resp-reg_receiver"/>
</dbReference>
<dbReference type="EMBL" id="FCNW02000046">
    <property type="protein sequence ID" value="SAL60915.1"/>
    <property type="molecule type" value="Genomic_DNA"/>
</dbReference>
<comment type="caution">
    <text evidence="4">Lacks conserved residue(s) required for the propagation of feature annotation.</text>
</comment>
<protein>
    <submittedName>
        <fullName evidence="7">AraC family transcriptional regulator</fullName>
    </submittedName>
</protein>
<dbReference type="Gene3D" id="1.10.10.60">
    <property type="entry name" value="Homeodomain-like"/>
    <property type="match status" value="2"/>
</dbReference>
<keyword evidence="2" id="KW-0238">DNA-binding</keyword>
<feature type="domain" description="HTH araC/xylS-type" evidence="5">
    <location>
        <begin position="159"/>
        <end position="257"/>
    </location>
</feature>
<dbReference type="OrthoDB" id="3631840at2"/>
<keyword evidence="3" id="KW-0804">Transcription</keyword>
<organism evidence="7 8">
    <name type="scientific">Caballeronia humi</name>
    <dbReference type="NCBI Taxonomy" id="326474"/>
    <lineage>
        <taxon>Bacteria</taxon>
        <taxon>Pseudomonadati</taxon>
        <taxon>Pseudomonadota</taxon>
        <taxon>Betaproteobacteria</taxon>
        <taxon>Burkholderiales</taxon>
        <taxon>Burkholderiaceae</taxon>
        <taxon>Caballeronia</taxon>
    </lineage>
</organism>
<dbReference type="SMART" id="SM00342">
    <property type="entry name" value="HTH_ARAC"/>
    <property type="match status" value="1"/>
</dbReference>
<dbReference type="PROSITE" id="PS01124">
    <property type="entry name" value="HTH_ARAC_FAMILY_2"/>
    <property type="match status" value="1"/>
</dbReference>
<feature type="domain" description="Response regulatory" evidence="6">
    <location>
        <begin position="15"/>
        <end position="128"/>
    </location>
</feature>
<dbReference type="PROSITE" id="PS50110">
    <property type="entry name" value="RESPONSE_REGULATORY"/>
    <property type="match status" value="1"/>
</dbReference>
<dbReference type="InterPro" id="IPR018060">
    <property type="entry name" value="HTH_AraC"/>
</dbReference>
<dbReference type="SUPFAM" id="SSF46689">
    <property type="entry name" value="Homeodomain-like"/>
    <property type="match status" value="2"/>
</dbReference>
<dbReference type="SUPFAM" id="SSF52172">
    <property type="entry name" value="CheY-like"/>
    <property type="match status" value="1"/>
</dbReference>
<evidence type="ECO:0000256" key="4">
    <source>
        <dbReference type="PROSITE-ProRule" id="PRU00169"/>
    </source>
</evidence>
<dbReference type="InterPro" id="IPR009057">
    <property type="entry name" value="Homeodomain-like_sf"/>
</dbReference>
<proteinExistence type="predicted"/>
<evidence type="ECO:0000313" key="8">
    <source>
        <dbReference type="Proteomes" id="UP000054977"/>
    </source>
</evidence>
<dbReference type="InterPro" id="IPR020449">
    <property type="entry name" value="Tscrpt_reg_AraC-type_HTH"/>
</dbReference>
<reference evidence="7" key="1">
    <citation type="submission" date="2016-01" db="EMBL/GenBank/DDBJ databases">
        <authorList>
            <person name="Peeters C."/>
        </authorList>
    </citation>
    <scope>NUCLEOTIDE SEQUENCE [LARGE SCALE GENOMIC DNA]</scope>
    <source>
        <strain evidence="7">LMG 22934</strain>
    </source>
</reference>
<sequence length="268" mass="29882">MSHSFDSASASPYYRFVWVDLTANAQASLAESLDGAFDIHRVAEPARVADTIRCRAPAFVCFEFDEPNAQGIDALTRVRRDYPALPVLVIAGRNSMAIAMWALRLRVWDLLIKPVPLRELCRSILALAALTRASDTPSRAAERIVPLPSFEPRERQKTQPAIAYVRANFDGRIALDHVAAICQLSPSQFCRTFRQENGVSFGQYLLGYRMERACERLAHPNALVKEVAYSVGFNDLSYFTRIFRRQFGICPSAYQAGARTAPSMAGSM</sequence>
<dbReference type="Pfam" id="PF12833">
    <property type="entry name" value="HTH_18"/>
    <property type="match status" value="1"/>
</dbReference>
<gene>
    <name evidence="7" type="ORF">AWB65_05523</name>
</gene>
<dbReference type="Proteomes" id="UP000054977">
    <property type="component" value="Unassembled WGS sequence"/>
</dbReference>
<dbReference type="STRING" id="326474.AWB65_05523"/>
<dbReference type="PANTHER" id="PTHR46796:SF14">
    <property type="entry name" value="TRANSCRIPTIONAL REGULATORY PROTEIN"/>
    <property type="match status" value="1"/>
</dbReference>
<keyword evidence="1" id="KW-0805">Transcription regulation</keyword>
<dbReference type="GO" id="GO:0000160">
    <property type="term" value="P:phosphorelay signal transduction system"/>
    <property type="evidence" value="ECO:0007669"/>
    <property type="project" value="InterPro"/>
</dbReference>
<dbReference type="Gene3D" id="3.40.50.2300">
    <property type="match status" value="1"/>
</dbReference>
<dbReference type="PANTHER" id="PTHR46796">
    <property type="entry name" value="HTH-TYPE TRANSCRIPTIONAL ACTIVATOR RHAS-RELATED"/>
    <property type="match status" value="1"/>
</dbReference>